<sequence>MELPDRLQQYVDAISASGLTLYDPIEIGDPDLWIPSAELEQILDLSLAGYSVAGLPLRTRSKVVNQEICKALGYPVPKSFTKTNPRFPGQDFDKYTQKANNLQIWNEEISPTRRYAVIRIGPDDVISKVKVVSGDVLAFLDTTGTLTQKYQARLNPGADAAELVSEQDTENVTALLHTNAQADLSESSPVALPSDETFLPVAEVHRRLLGLLGSTFPDPGSDQERNRGGDLHRLACLALGYPGYADNGQFPDIRNQLTEVKLQTSPTIDLGLVTPDSTSPLDMPKIKGRQLRHCDVRYAMFHGSITDGVVHLERLYVTTGADFFGRFPQFGGKVLNKKIQIPLPSDFFHA</sequence>
<keyword evidence="2" id="KW-1185">Reference proteome</keyword>
<evidence type="ECO:0000313" key="1">
    <source>
        <dbReference type="EMBL" id="ANO50440.1"/>
    </source>
</evidence>
<dbReference type="AlphaFoldDB" id="A0A193LD36"/>
<protein>
    <submittedName>
        <fullName evidence="1">Restriction endonuclease</fullName>
    </submittedName>
</protein>
<dbReference type="REBASE" id="154864">
    <property type="entry name" value="WocXK5ORF3760P"/>
</dbReference>
<dbReference type="KEGG" id="woc:BA177_03755"/>
<dbReference type="EMBL" id="CP016268">
    <property type="protein sequence ID" value="ANO50440.1"/>
    <property type="molecule type" value="Genomic_DNA"/>
</dbReference>
<evidence type="ECO:0000313" key="2">
    <source>
        <dbReference type="Proteomes" id="UP000092695"/>
    </source>
</evidence>
<reference evidence="1 2" key="1">
    <citation type="submission" date="2016-06" db="EMBL/GenBank/DDBJ databases">
        <title>Complete genome sequence of a deep-branching marine Gamma Proteobacterium Woeseia oceani type strain XK5.</title>
        <authorList>
            <person name="Mu D."/>
            <person name="Du Z."/>
        </authorList>
    </citation>
    <scope>NUCLEOTIDE SEQUENCE [LARGE SCALE GENOMIC DNA]</scope>
    <source>
        <strain evidence="1 2">XK5</strain>
    </source>
</reference>
<gene>
    <name evidence="1" type="ORF">BA177_03755</name>
</gene>
<keyword evidence="1" id="KW-0540">Nuclease</keyword>
<accession>A0A193LD36</accession>
<dbReference type="STRING" id="1548547.BA177_03755"/>
<dbReference type="RefSeq" id="WP_068613010.1">
    <property type="nucleotide sequence ID" value="NZ_CP016268.1"/>
</dbReference>
<keyword evidence="1" id="KW-0255">Endonuclease</keyword>
<dbReference type="OrthoDB" id="2081270at2"/>
<dbReference type="GO" id="GO:0004519">
    <property type="term" value="F:endonuclease activity"/>
    <property type="evidence" value="ECO:0007669"/>
    <property type="project" value="UniProtKB-KW"/>
</dbReference>
<organism evidence="1 2">
    <name type="scientific">Woeseia oceani</name>
    <dbReference type="NCBI Taxonomy" id="1548547"/>
    <lineage>
        <taxon>Bacteria</taxon>
        <taxon>Pseudomonadati</taxon>
        <taxon>Pseudomonadota</taxon>
        <taxon>Gammaproteobacteria</taxon>
        <taxon>Woeseiales</taxon>
        <taxon>Woeseiaceae</taxon>
        <taxon>Woeseia</taxon>
    </lineage>
</organism>
<dbReference type="Proteomes" id="UP000092695">
    <property type="component" value="Chromosome"/>
</dbReference>
<name>A0A193LD36_9GAMM</name>
<keyword evidence="1" id="KW-0378">Hydrolase</keyword>
<proteinExistence type="predicted"/>